<feature type="transmembrane region" description="Helical" evidence="5">
    <location>
        <begin position="136"/>
        <end position="163"/>
    </location>
</feature>
<feature type="transmembrane region" description="Helical" evidence="5">
    <location>
        <begin position="25"/>
        <end position="46"/>
    </location>
</feature>
<dbReference type="InterPro" id="IPR013833">
    <property type="entry name" value="Cyt_c_oxidase_su3_a-hlx"/>
</dbReference>
<dbReference type="SUPFAM" id="SSF81452">
    <property type="entry name" value="Cytochrome c oxidase subunit III-like"/>
    <property type="match status" value="1"/>
</dbReference>
<accession>A0A6J7SKZ2</accession>
<feature type="transmembrane region" description="Helical" evidence="5">
    <location>
        <begin position="66"/>
        <end position="84"/>
    </location>
</feature>
<dbReference type="PROSITE" id="PS50253">
    <property type="entry name" value="COX3"/>
    <property type="match status" value="1"/>
</dbReference>
<sequence length="213" mass="23416">MSTETHSLVHRDSPDEVGRRDRMGVVLLIVADIAFVGCLIFSYLYLRFLNVNGKWLPEEITASAAGPTWVINGVLVAGALVFAFGVHSLMQERSTVFKGCSLVALVAVVVAFLLQFHQLTTYNFPGAENGYFSSAYSSAIVTLAGANAFHIFLTFIITLGMVTRGWMGKYSTGTTKWQPRIASYWWYWVAASAVIVGLLTTFLVDTPFPPSMK</sequence>
<organism evidence="7">
    <name type="scientific">freshwater metagenome</name>
    <dbReference type="NCBI Taxonomy" id="449393"/>
    <lineage>
        <taxon>unclassified sequences</taxon>
        <taxon>metagenomes</taxon>
        <taxon>ecological metagenomes</taxon>
    </lineage>
</organism>
<feature type="domain" description="Heme-copper oxidase subunit III family profile" evidence="6">
    <location>
        <begin position="1"/>
        <end position="205"/>
    </location>
</feature>
<comment type="subcellular location">
    <subcellularLocation>
        <location evidence="1">Membrane</location>
        <topology evidence="1">Multi-pass membrane protein</topology>
    </subcellularLocation>
</comment>
<evidence type="ECO:0000259" key="6">
    <source>
        <dbReference type="PROSITE" id="PS50253"/>
    </source>
</evidence>
<gene>
    <name evidence="7" type="ORF">UFOPK4237_01329</name>
</gene>
<dbReference type="GO" id="GO:0016020">
    <property type="term" value="C:membrane"/>
    <property type="evidence" value="ECO:0007669"/>
    <property type="project" value="UniProtKB-SubCell"/>
</dbReference>
<evidence type="ECO:0000256" key="4">
    <source>
        <dbReference type="ARBA" id="ARBA00023136"/>
    </source>
</evidence>
<dbReference type="InterPro" id="IPR035973">
    <property type="entry name" value="Cyt_c_oxidase_su3-like_sf"/>
</dbReference>
<proteinExistence type="predicted"/>
<evidence type="ECO:0000256" key="5">
    <source>
        <dbReference type="SAM" id="Phobius"/>
    </source>
</evidence>
<evidence type="ECO:0000256" key="3">
    <source>
        <dbReference type="ARBA" id="ARBA00022989"/>
    </source>
</evidence>
<dbReference type="GO" id="GO:0022904">
    <property type="term" value="P:respiratory electron transport chain"/>
    <property type="evidence" value="ECO:0007669"/>
    <property type="project" value="InterPro"/>
</dbReference>
<keyword evidence="3 5" id="KW-1133">Transmembrane helix</keyword>
<protein>
    <submittedName>
        <fullName evidence="7">Unannotated protein</fullName>
    </submittedName>
</protein>
<name>A0A6J7SKZ2_9ZZZZ</name>
<evidence type="ECO:0000256" key="2">
    <source>
        <dbReference type="ARBA" id="ARBA00022692"/>
    </source>
</evidence>
<dbReference type="EMBL" id="CAFBPZ010000106">
    <property type="protein sequence ID" value="CAB5041512.1"/>
    <property type="molecule type" value="Genomic_DNA"/>
</dbReference>
<feature type="transmembrane region" description="Helical" evidence="5">
    <location>
        <begin position="96"/>
        <end position="116"/>
    </location>
</feature>
<keyword evidence="2 5" id="KW-0812">Transmembrane</keyword>
<keyword evidence="4 5" id="KW-0472">Membrane</keyword>
<feature type="transmembrane region" description="Helical" evidence="5">
    <location>
        <begin position="184"/>
        <end position="204"/>
    </location>
</feature>
<dbReference type="InterPro" id="IPR000298">
    <property type="entry name" value="Cyt_c_oxidase-like_su3"/>
</dbReference>
<dbReference type="AlphaFoldDB" id="A0A6J7SKZ2"/>
<evidence type="ECO:0000256" key="1">
    <source>
        <dbReference type="ARBA" id="ARBA00004141"/>
    </source>
</evidence>
<reference evidence="7" key="1">
    <citation type="submission" date="2020-05" db="EMBL/GenBank/DDBJ databases">
        <authorList>
            <person name="Chiriac C."/>
            <person name="Salcher M."/>
            <person name="Ghai R."/>
            <person name="Kavagutti S V."/>
        </authorList>
    </citation>
    <scope>NUCLEOTIDE SEQUENCE</scope>
</reference>
<evidence type="ECO:0000313" key="7">
    <source>
        <dbReference type="EMBL" id="CAB5041512.1"/>
    </source>
</evidence>
<dbReference type="GO" id="GO:0004129">
    <property type="term" value="F:cytochrome-c oxidase activity"/>
    <property type="evidence" value="ECO:0007669"/>
    <property type="project" value="InterPro"/>
</dbReference>
<dbReference type="Gene3D" id="1.20.120.80">
    <property type="entry name" value="Cytochrome c oxidase, subunit III, four-helix bundle"/>
    <property type="match status" value="1"/>
</dbReference>